<feature type="transmembrane region" description="Helical" evidence="1">
    <location>
        <begin position="7"/>
        <end position="28"/>
    </location>
</feature>
<gene>
    <name evidence="2" type="ORF">G3256_12695</name>
</gene>
<organism evidence="2 3">
    <name type="scientific">Roseobacter ponti</name>
    <dbReference type="NCBI Taxonomy" id="1891787"/>
    <lineage>
        <taxon>Bacteria</taxon>
        <taxon>Pseudomonadati</taxon>
        <taxon>Pseudomonadota</taxon>
        <taxon>Alphaproteobacteria</taxon>
        <taxon>Rhodobacterales</taxon>
        <taxon>Roseobacteraceae</taxon>
        <taxon>Roseobacter</taxon>
    </lineage>
</organism>
<accession>A0A858SWY4</accession>
<keyword evidence="1" id="KW-0812">Transmembrane</keyword>
<dbReference type="EMBL" id="CP048788">
    <property type="protein sequence ID" value="QJF51961.1"/>
    <property type="molecule type" value="Genomic_DNA"/>
</dbReference>
<dbReference type="RefSeq" id="WP_169641179.1">
    <property type="nucleotide sequence ID" value="NZ_CP048788.1"/>
</dbReference>
<name>A0A858SWY4_9RHOB</name>
<evidence type="ECO:0000313" key="3">
    <source>
        <dbReference type="Proteomes" id="UP000503308"/>
    </source>
</evidence>
<dbReference type="AlphaFoldDB" id="A0A858SWY4"/>
<evidence type="ECO:0000256" key="1">
    <source>
        <dbReference type="SAM" id="Phobius"/>
    </source>
</evidence>
<evidence type="ECO:0008006" key="4">
    <source>
        <dbReference type="Google" id="ProtNLM"/>
    </source>
</evidence>
<proteinExistence type="predicted"/>
<keyword evidence="3" id="KW-1185">Reference proteome</keyword>
<feature type="transmembrane region" description="Helical" evidence="1">
    <location>
        <begin position="70"/>
        <end position="90"/>
    </location>
</feature>
<feature type="transmembrane region" description="Helical" evidence="1">
    <location>
        <begin position="102"/>
        <end position="125"/>
    </location>
</feature>
<dbReference type="KEGG" id="rpon:G3256_12695"/>
<reference evidence="2 3" key="1">
    <citation type="submission" date="2020-02" db="EMBL/GenBank/DDBJ databases">
        <title>Genome sequence of Roseobacter ponti.</title>
        <authorList>
            <person name="Hollensteiner J."/>
            <person name="Schneider D."/>
            <person name="Poehlein A."/>
            <person name="Daniel R."/>
        </authorList>
    </citation>
    <scope>NUCLEOTIDE SEQUENCE [LARGE SCALE GENOMIC DNA]</scope>
    <source>
        <strain evidence="2 3">DSM 106830</strain>
    </source>
</reference>
<protein>
    <recommendedName>
        <fullName evidence="4">Integral membrane protein</fullName>
    </recommendedName>
</protein>
<keyword evidence="1" id="KW-1133">Transmembrane helix</keyword>
<evidence type="ECO:0000313" key="2">
    <source>
        <dbReference type="EMBL" id="QJF51961.1"/>
    </source>
</evidence>
<feature type="transmembrane region" description="Helical" evidence="1">
    <location>
        <begin position="40"/>
        <end position="58"/>
    </location>
</feature>
<sequence length="134" mass="14335">MIDLSKLILLQYVFAAASLTYLSVSWVLQATTGEPLSAAAIIPSILMFVVYAAVLYLARAGRIGLYRIMMILAILLFGFGGVVGNITRYLQTGLEFYAGFGAWATAVAINAFGTVLNIIALLGLFRTDLPGHGD</sequence>
<dbReference type="Proteomes" id="UP000503308">
    <property type="component" value="Chromosome"/>
</dbReference>
<keyword evidence="1" id="KW-0472">Membrane</keyword>